<comment type="caution">
    <text evidence="1">The sequence shown here is derived from an EMBL/GenBank/DDBJ whole genome shotgun (WGS) entry which is preliminary data.</text>
</comment>
<dbReference type="AlphaFoldDB" id="A0A2W7MZB9"/>
<dbReference type="OrthoDB" id="7776766at2"/>
<reference evidence="1 2" key="1">
    <citation type="submission" date="2018-06" db="EMBL/GenBank/DDBJ databases">
        <title>Genomic Encyclopedia of Archaeal and Bacterial Type Strains, Phase II (KMG-II): from individual species to whole genera.</title>
        <authorList>
            <person name="Goeker M."/>
        </authorList>
    </citation>
    <scope>NUCLEOTIDE SEQUENCE [LARGE SCALE GENOMIC DNA]</scope>
    <source>
        <strain evidence="1 2">DSM 22009</strain>
    </source>
</reference>
<sequence length="137" mass="16162">MSTELILHVVEEIPYQLAPLPTQTLRANASLTLHDYARHVARLNAAIKATLRQYWTPAPDEVVDHIEMEDWTEALEDWPVDQIRDVLRFWVMENPRRRPNYGNILEILKRRRGDAWVARRKQMRSASSPTIEEHRRG</sequence>
<accession>A0A2W7MZB9</accession>
<organism evidence="1 2">
    <name type="scientific">Palleronia aestuarii</name>
    <dbReference type="NCBI Taxonomy" id="568105"/>
    <lineage>
        <taxon>Bacteria</taxon>
        <taxon>Pseudomonadati</taxon>
        <taxon>Pseudomonadota</taxon>
        <taxon>Alphaproteobacteria</taxon>
        <taxon>Rhodobacterales</taxon>
        <taxon>Roseobacteraceae</taxon>
        <taxon>Palleronia</taxon>
    </lineage>
</organism>
<evidence type="ECO:0000313" key="1">
    <source>
        <dbReference type="EMBL" id="PZX09944.1"/>
    </source>
</evidence>
<dbReference type="EMBL" id="QKZL01000058">
    <property type="protein sequence ID" value="PZX09944.1"/>
    <property type="molecule type" value="Genomic_DNA"/>
</dbReference>
<proteinExistence type="predicted"/>
<protein>
    <submittedName>
        <fullName evidence="1">Uncharacterized protein</fullName>
    </submittedName>
</protein>
<evidence type="ECO:0000313" key="2">
    <source>
        <dbReference type="Proteomes" id="UP000248916"/>
    </source>
</evidence>
<dbReference type="Proteomes" id="UP000248916">
    <property type="component" value="Unassembled WGS sequence"/>
</dbReference>
<dbReference type="RefSeq" id="WP_111539272.1">
    <property type="nucleotide sequence ID" value="NZ_QKZL01000058.1"/>
</dbReference>
<keyword evidence="2" id="KW-1185">Reference proteome</keyword>
<gene>
    <name evidence="1" type="ORF">LX81_04348</name>
</gene>
<name>A0A2W7MZB9_9RHOB</name>